<evidence type="ECO:0000256" key="12">
    <source>
        <dbReference type="ARBA" id="ARBA00023004"/>
    </source>
</evidence>
<dbReference type="SUPFAM" id="SSF56235">
    <property type="entry name" value="N-terminal nucleophile aminohydrolases (Ntn hydrolases)"/>
    <property type="match status" value="1"/>
</dbReference>
<dbReference type="EC" id="1.4.1.13" evidence="18"/>
<comment type="similarity">
    <text evidence="4">Belongs to the glutamate synthase family.</text>
</comment>
<dbReference type="GO" id="GO:0004355">
    <property type="term" value="F:glutamate synthase (NADPH) activity"/>
    <property type="evidence" value="ECO:0007669"/>
    <property type="project" value="UniProtKB-EC"/>
</dbReference>
<dbReference type="InterPro" id="IPR017932">
    <property type="entry name" value="GATase_2_dom"/>
</dbReference>
<dbReference type="InterPro" id="IPR013785">
    <property type="entry name" value="Aldolase_TIM"/>
</dbReference>
<dbReference type="Gene3D" id="3.60.20.10">
    <property type="entry name" value="Glutamine Phosphoribosylpyrophosphate, subunit 1, domain 1"/>
    <property type="match status" value="1"/>
</dbReference>
<keyword evidence="15" id="KW-0003">3Fe-4S</keyword>
<comment type="cofactor">
    <cofactor evidence="3">
        <name>FAD</name>
        <dbReference type="ChEBI" id="CHEBI:57692"/>
    </cofactor>
</comment>
<dbReference type="PANTHER" id="PTHR11938">
    <property type="entry name" value="FAD NADPH DEHYDROGENASE/OXIDOREDUCTASE"/>
    <property type="match status" value="1"/>
</dbReference>
<sequence>MQYSALPGRQGLYDPGFERDACGVAAVVDIAGRRSHRIVADGVTALINLDHRGAAGADPAVGDGAGILIQVPVDFLRAVCDFELPTANPDPAADADPDGESFAVGIAFLPTDDAARAEAKTIITRILAEESIELLGWRGVPTEPISSGVGQMALDVMPVFEHLFVAAPADDRGRRPFGIALDRLVFAARKRIEHETEKAGVGVYFPSLSSRTLVYKGMLTTEQLPAFFPDIRDKRVISAIAIVHSRFSTNTFPAWPLAHPYRFIAHNGEINTVRGNRNWMRAREALLATDLIPGDLTRLYPVITDGGSDSASFDEVLELLHLTGRSLPHAMMMMIPQAWENNATMDPEVRAFAEFHSSLMEPWDGPACVTFTDGRLLGAVLDRNGLRPGRWWRTDDGVIVLASEAGVLPIPESRVVEKGRLQPGRMFLVDTRAGRVLDDNEVKAGLAGEQPYGEWVHAGVIDLADLPAREHVVAAHDAVLRRQQVFGYTEEDLRVLVTPMATTGAEANGSMGTDTPEPVLSGRDRLLFDYFTQLFAQVTNPPLDAIREAVVTSLGGVIGPEKNLLDPTPASCRHVTLPFPVIDNDDLAKLIGINIDGDMPGFASATIAGLYEVARGGEGLREAIEQCRRDADAAIAAGARILILSDRDSDATRAPIPSLLLTSAIHQHLVRVKTRTQVGLVIESGDAREVHHVALLLGFGAAAVNPYLVLETVEDMAHSGLLGTTSARTAIGNIVYALGKGVLKVMSKMGISTIASYTGAQVFASLGLAESVISEYFSGTARLDGGSDLDVIAADVAARHALAHLPVKTAREHRGLEVGGNYQWRREGEIHLFNPETVYLLQHATRSKQEDVFQRYTDAVDGLARDGATLRGLFELRTDEVTAIPLAEVEPATEIVKRFVTGAMSYGSISIEAHQTLAIAMNRLGGKSNTGEGGEDVERLLDPTRRSAIKQVASGRFGVTSAYLVNADEIQIKMAQGAKPGEGGQLPGHKVYPWIASTRHATTGVGLISPPPHHDIYSIEDLKQLIHDLRNANPRARISVKLVSEPGVGTVAAGVAKAHADTVIVAGYDGGTGAAALTSIKHTGQPWELGLAETQQTLRLNGLREQVRVQVDGGLKTGRDVIVAALLGAEEFGFSTAPLVVAGCVMMRVCHLDTCPVGIATQNPVLRERYTGTPEFVETFFLYLAEQVRRFLAELGLRTIEEAVGHAELLRTSPVLDHARAGGLDLAPLLEVADVDSPLHNLTPRPHDLSKSLDHWLIEQASATLEHATPSRIEHGVRNVDRTVGTMLGSEVTRRFGPDGLPDGTIDVRLTGTAGQSFGAFLPRGISLDLRGDANDYVGKGLSGGRITVRPAPGSPTDLRLEPTVIAGNTIGYGATSGELFLRGIVGERFAIRNSGALLICEGAGDHACEYMTGGRVVVLGPTGRNVAAGMSGGISYLLDPDPALINNELVELEPLAEDELVWLGDVIHTYAERTGSPIARGLLSDWPPSADRFLRVMPRDYKRVLRITADAASSGRDADALIMEDVRG</sequence>
<evidence type="ECO:0000256" key="6">
    <source>
        <dbReference type="ARBA" id="ARBA00022630"/>
    </source>
</evidence>
<dbReference type="GO" id="GO:0046872">
    <property type="term" value="F:metal ion binding"/>
    <property type="evidence" value="ECO:0007669"/>
    <property type="project" value="UniProtKB-KW"/>
</dbReference>
<dbReference type="GO" id="GO:0051538">
    <property type="term" value="F:3 iron, 4 sulfur cluster binding"/>
    <property type="evidence" value="ECO:0007669"/>
    <property type="project" value="UniProtKB-KW"/>
</dbReference>
<proteinExistence type="inferred from homology"/>
<reference evidence="18" key="1">
    <citation type="submission" date="2024-05" db="EMBL/GenBank/DDBJ databases">
        <authorList>
            <person name="Cai S.Y."/>
            <person name="Jin L.M."/>
            <person name="Li H.R."/>
        </authorList>
    </citation>
    <scope>NUCLEOTIDE SEQUENCE</scope>
    <source>
        <strain evidence="18">A5-74</strain>
    </source>
</reference>
<dbReference type="Pfam" id="PF01493">
    <property type="entry name" value="GXGXG"/>
    <property type="match status" value="1"/>
</dbReference>
<dbReference type="GO" id="GO:0019676">
    <property type="term" value="P:ammonia assimilation cycle"/>
    <property type="evidence" value="ECO:0007669"/>
    <property type="project" value="TreeGrafter"/>
</dbReference>
<comment type="cofactor">
    <cofactor evidence="1">
        <name>FMN</name>
        <dbReference type="ChEBI" id="CHEBI:58210"/>
    </cofactor>
</comment>
<dbReference type="CDD" id="cd00982">
    <property type="entry name" value="gltB_C"/>
    <property type="match status" value="1"/>
</dbReference>
<dbReference type="InterPro" id="IPR006982">
    <property type="entry name" value="Glu_synth_centr_N"/>
</dbReference>
<dbReference type="EMBL" id="CP159218">
    <property type="protein sequence ID" value="XCG65526.1"/>
    <property type="molecule type" value="Genomic_DNA"/>
</dbReference>
<evidence type="ECO:0000256" key="2">
    <source>
        <dbReference type="ARBA" id="ARBA00001927"/>
    </source>
</evidence>
<dbReference type="Gene3D" id="2.160.20.60">
    <property type="entry name" value="Glutamate synthase, alpha subunit, C-terminal domain"/>
    <property type="match status" value="1"/>
</dbReference>
<protein>
    <submittedName>
        <fullName evidence="18">Glutamate synthase large subunit</fullName>
        <ecNumber evidence="18">1.4.1.13</ecNumber>
    </submittedName>
</protein>
<dbReference type="SUPFAM" id="SSF69336">
    <property type="entry name" value="Alpha subunit of glutamate synthase, C-terminal domain"/>
    <property type="match status" value="1"/>
</dbReference>
<dbReference type="Pfam" id="PF01645">
    <property type="entry name" value="Glu_synthase"/>
    <property type="match status" value="1"/>
</dbReference>
<keyword evidence="10" id="KW-0315">Glutamine amidotransferase</keyword>
<dbReference type="PROSITE" id="PS51278">
    <property type="entry name" value="GATASE_TYPE_2"/>
    <property type="match status" value="1"/>
</dbReference>
<dbReference type="FunFam" id="3.20.20.70:FF:000053">
    <property type="entry name" value="Glutamate synthase large subunit"/>
    <property type="match status" value="1"/>
</dbReference>
<dbReference type="PANTHER" id="PTHR11938:SF133">
    <property type="entry name" value="GLUTAMATE SYNTHASE (NADH)"/>
    <property type="match status" value="1"/>
</dbReference>
<dbReference type="FunFam" id="3.20.20.70:FF:000031">
    <property type="entry name" value="Glutamate synthase 1 [NADH]"/>
    <property type="match status" value="1"/>
</dbReference>
<dbReference type="CDD" id="cd02808">
    <property type="entry name" value="GltS_FMN"/>
    <property type="match status" value="1"/>
</dbReference>
<keyword evidence="8" id="KW-0479">Metal-binding</keyword>
<name>A0AAU8DVV7_9ACTN</name>
<dbReference type="NCBIfam" id="NF008730">
    <property type="entry name" value="PRK11750.1"/>
    <property type="match status" value="1"/>
</dbReference>
<feature type="domain" description="Glutamine amidotransferase type-2" evidence="17">
    <location>
        <begin position="22"/>
        <end position="432"/>
    </location>
</feature>
<accession>A0AAU8DVV7</accession>
<dbReference type="RefSeq" id="WP_353651131.1">
    <property type="nucleotide sequence ID" value="NZ_CP159218.1"/>
</dbReference>
<dbReference type="InterPro" id="IPR002932">
    <property type="entry name" value="Glu_synthdom"/>
</dbReference>
<keyword evidence="9" id="KW-0274">FAD</keyword>
<comment type="pathway">
    <text evidence="16">Amino-acid biosynthesis.</text>
</comment>
<dbReference type="GO" id="GO:0006537">
    <property type="term" value="P:glutamate biosynthetic process"/>
    <property type="evidence" value="ECO:0007669"/>
    <property type="project" value="UniProtKB-KW"/>
</dbReference>
<organism evidence="18">
    <name type="scientific">Nakamurella sp. A5-74</name>
    <dbReference type="NCBI Taxonomy" id="3158264"/>
    <lineage>
        <taxon>Bacteria</taxon>
        <taxon>Bacillati</taxon>
        <taxon>Actinomycetota</taxon>
        <taxon>Actinomycetes</taxon>
        <taxon>Nakamurellales</taxon>
        <taxon>Nakamurellaceae</taxon>
        <taxon>Nakamurella</taxon>
    </lineage>
</organism>
<evidence type="ECO:0000256" key="14">
    <source>
        <dbReference type="ARBA" id="ARBA00023164"/>
    </source>
</evidence>
<keyword evidence="13" id="KW-0411">Iron-sulfur</keyword>
<dbReference type="InterPro" id="IPR002489">
    <property type="entry name" value="Glu_synth_asu_C"/>
</dbReference>
<gene>
    <name evidence="18" type="primary">gltB</name>
    <name evidence="18" type="ORF">ABLG96_09740</name>
</gene>
<evidence type="ECO:0000256" key="10">
    <source>
        <dbReference type="ARBA" id="ARBA00022962"/>
    </source>
</evidence>
<evidence type="ECO:0000313" key="18">
    <source>
        <dbReference type="EMBL" id="XCG65526.1"/>
    </source>
</evidence>
<evidence type="ECO:0000256" key="7">
    <source>
        <dbReference type="ARBA" id="ARBA00022643"/>
    </source>
</evidence>
<evidence type="ECO:0000256" key="8">
    <source>
        <dbReference type="ARBA" id="ARBA00022723"/>
    </source>
</evidence>
<dbReference type="Pfam" id="PF04898">
    <property type="entry name" value="Glu_syn_central"/>
    <property type="match status" value="1"/>
</dbReference>
<evidence type="ECO:0000256" key="16">
    <source>
        <dbReference type="ARBA" id="ARBA00029440"/>
    </source>
</evidence>
<evidence type="ECO:0000256" key="9">
    <source>
        <dbReference type="ARBA" id="ARBA00022827"/>
    </source>
</evidence>
<keyword evidence="5" id="KW-0028">Amino-acid biosynthesis</keyword>
<keyword evidence="11 18" id="KW-0560">Oxidoreductase</keyword>
<comment type="cofactor">
    <cofactor evidence="2">
        <name>[3Fe-4S] cluster</name>
        <dbReference type="ChEBI" id="CHEBI:21137"/>
    </cofactor>
</comment>
<evidence type="ECO:0000256" key="11">
    <source>
        <dbReference type="ARBA" id="ARBA00023002"/>
    </source>
</evidence>
<keyword evidence="6" id="KW-0285">Flavoprotein</keyword>
<dbReference type="FunFam" id="3.60.20.10:FF:000001">
    <property type="entry name" value="Glutamate synthase, large subunit"/>
    <property type="match status" value="1"/>
</dbReference>
<evidence type="ECO:0000256" key="1">
    <source>
        <dbReference type="ARBA" id="ARBA00001917"/>
    </source>
</evidence>
<evidence type="ECO:0000256" key="4">
    <source>
        <dbReference type="ARBA" id="ARBA00009716"/>
    </source>
</evidence>
<evidence type="ECO:0000256" key="3">
    <source>
        <dbReference type="ARBA" id="ARBA00001974"/>
    </source>
</evidence>
<dbReference type="CDD" id="cd00713">
    <property type="entry name" value="GltS"/>
    <property type="match status" value="1"/>
</dbReference>
<dbReference type="Gene3D" id="3.20.20.70">
    <property type="entry name" value="Aldolase class I"/>
    <property type="match status" value="2"/>
</dbReference>
<dbReference type="InterPro" id="IPR029055">
    <property type="entry name" value="Ntn_hydrolases_N"/>
</dbReference>
<dbReference type="FunFam" id="2.160.20.60:FF:000001">
    <property type="entry name" value="Glutamate synthase, large subunit"/>
    <property type="match status" value="1"/>
</dbReference>
<keyword evidence="14" id="KW-0314">Glutamate biosynthesis</keyword>
<dbReference type="Pfam" id="PF00310">
    <property type="entry name" value="GATase_2"/>
    <property type="match status" value="1"/>
</dbReference>
<evidence type="ECO:0000256" key="15">
    <source>
        <dbReference type="ARBA" id="ARBA00023291"/>
    </source>
</evidence>
<evidence type="ECO:0000256" key="13">
    <source>
        <dbReference type="ARBA" id="ARBA00023014"/>
    </source>
</evidence>
<dbReference type="SUPFAM" id="SSF51395">
    <property type="entry name" value="FMN-linked oxidoreductases"/>
    <property type="match status" value="1"/>
</dbReference>
<keyword evidence="12" id="KW-0408">Iron</keyword>
<dbReference type="InterPro" id="IPR050711">
    <property type="entry name" value="ET-N_metabolism_enzyme"/>
</dbReference>
<evidence type="ECO:0000259" key="17">
    <source>
        <dbReference type="PROSITE" id="PS51278"/>
    </source>
</evidence>
<dbReference type="InterPro" id="IPR036485">
    <property type="entry name" value="Glu_synth_asu_C_sf"/>
</dbReference>
<keyword evidence="7" id="KW-0288">FMN</keyword>
<evidence type="ECO:0000256" key="5">
    <source>
        <dbReference type="ARBA" id="ARBA00022605"/>
    </source>
</evidence>